<evidence type="ECO:0000313" key="2">
    <source>
        <dbReference type="EMBL" id="RFM23064.1"/>
    </source>
</evidence>
<name>A0A395LZJ7_9BACT</name>
<protein>
    <submittedName>
        <fullName evidence="2">Glycosyltransferase</fullName>
    </submittedName>
</protein>
<comment type="caution">
    <text evidence="2">The sequence shown here is derived from an EMBL/GenBank/DDBJ whole genome shotgun (WGS) entry which is preliminary data.</text>
</comment>
<dbReference type="InterPro" id="IPR001296">
    <property type="entry name" value="Glyco_trans_1"/>
</dbReference>
<dbReference type="SUPFAM" id="SSF53756">
    <property type="entry name" value="UDP-Glycosyltransferase/glycogen phosphorylase"/>
    <property type="match status" value="1"/>
</dbReference>
<dbReference type="PANTHER" id="PTHR12526">
    <property type="entry name" value="GLYCOSYLTRANSFERASE"/>
    <property type="match status" value="1"/>
</dbReference>
<keyword evidence="2" id="KW-0808">Transferase</keyword>
<gene>
    <name evidence="2" type="ORF">D0433_13595</name>
</gene>
<dbReference type="GO" id="GO:0016757">
    <property type="term" value="F:glycosyltransferase activity"/>
    <property type="evidence" value="ECO:0007669"/>
    <property type="project" value="InterPro"/>
</dbReference>
<dbReference type="CDD" id="cd03801">
    <property type="entry name" value="GT4_PimA-like"/>
    <property type="match status" value="1"/>
</dbReference>
<dbReference type="EMBL" id="PHFL01000071">
    <property type="protein sequence ID" value="RFM23064.1"/>
    <property type="molecule type" value="Genomic_DNA"/>
</dbReference>
<dbReference type="AlphaFoldDB" id="A0A395LZJ7"/>
<dbReference type="Proteomes" id="UP000266389">
    <property type="component" value="Unassembled WGS sequence"/>
</dbReference>
<evidence type="ECO:0000313" key="3">
    <source>
        <dbReference type="Proteomes" id="UP000266389"/>
    </source>
</evidence>
<feature type="domain" description="Glycosyl transferase family 1" evidence="1">
    <location>
        <begin position="9"/>
        <end position="164"/>
    </location>
</feature>
<sequence>MLIKTKSLILVVSSGTVDLRKGADLFSQVAMKSLKKRSNLKFVWVGMYDKWLLHVTAIDAHNLGISDSVQFTGEKTNPIDYFASADIFLMTSREDPFPLVNLENASLGNPIICFDKSGGSSELVGDDGGCVVPYLDVEKMAAAVVDLADNPFLRSEYGKNIRKRVIDNFTVDKQAPIIYNIIKKYL</sequence>
<reference evidence="2 3" key="1">
    <citation type="journal article" date="2011" name="ISME J.">
        <title>Community ecology of hot spring cyanobacterial mats: predominant populations and their functional potential.</title>
        <authorList>
            <person name="Klatt C.G."/>
            <person name="Wood J.M."/>
            <person name="Rusch D.B."/>
            <person name="Bateson M.M."/>
            <person name="Hamamura N."/>
            <person name="Heidelberg J.F."/>
            <person name="Grossman A.R."/>
            <person name="Bhaya D."/>
            <person name="Cohan F.M."/>
            <person name="Kuhl M."/>
            <person name="Bryant D.A."/>
            <person name="Ward D.M."/>
        </authorList>
    </citation>
    <scope>NUCLEOTIDE SEQUENCE [LARGE SCALE GENOMIC DNA]</scope>
    <source>
        <strain evidence="2">OS</strain>
    </source>
</reference>
<evidence type="ECO:0000259" key="1">
    <source>
        <dbReference type="Pfam" id="PF00534"/>
    </source>
</evidence>
<organism evidence="2 3">
    <name type="scientific">Candidatus Thermochlorobacter aerophilus</name>
    <dbReference type="NCBI Taxonomy" id="1868324"/>
    <lineage>
        <taxon>Bacteria</taxon>
        <taxon>Pseudomonadati</taxon>
        <taxon>Chlorobiota</taxon>
        <taxon>Chlorobiia</taxon>
        <taxon>Chlorobiales</taxon>
        <taxon>Candidatus Thermochlorobacteriaceae</taxon>
        <taxon>Candidatus Thermochlorobacter</taxon>
    </lineage>
</organism>
<accession>A0A395LZJ7</accession>
<proteinExistence type="predicted"/>
<dbReference type="Gene3D" id="3.40.50.2000">
    <property type="entry name" value="Glycogen Phosphorylase B"/>
    <property type="match status" value="1"/>
</dbReference>
<dbReference type="Pfam" id="PF00534">
    <property type="entry name" value="Glycos_transf_1"/>
    <property type="match status" value="1"/>
</dbReference>